<evidence type="ECO:0000313" key="3">
    <source>
        <dbReference type="Proteomes" id="UP000279600"/>
    </source>
</evidence>
<keyword evidence="1" id="KW-0732">Signal</keyword>
<dbReference type="SUPFAM" id="SSF49464">
    <property type="entry name" value="Carboxypeptidase regulatory domain-like"/>
    <property type="match status" value="1"/>
</dbReference>
<feature type="signal peptide" evidence="1">
    <location>
        <begin position="1"/>
        <end position="17"/>
    </location>
</feature>
<evidence type="ECO:0000256" key="1">
    <source>
        <dbReference type="SAM" id="SignalP"/>
    </source>
</evidence>
<dbReference type="Proteomes" id="UP000279600">
    <property type="component" value="Chromosome"/>
</dbReference>
<dbReference type="InterPro" id="IPR008969">
    <property type="entry name" value="CarboxyPept-like_regulatory"/>
</dbReference>
<keyword evidence="2" id="KW-0645">Protease</keyword>
<feature type="chain" id="PRO_5019432365" evidence="1">
    <location>
        <begin position="18"/>
        <end position="291"/>
    </location>
</feature>
<keyword evidence="2" id="KW-0378">Hydrolase</keyword>
<dbReference type="EMBL" id="CP034549">
    <property type="protein sequence ID" value="AZQ43891.1"/>
    <property type="molecule type" value="Genomic_DNA"/>
</dbReference>
<gene>
    <name evidence="2" type="ORF">EJ995_06475</name>
</gene>
<sequence>MKSLFVILISFCTYSLAAQSGFQVVDDSTGAGIPLVNIWIKNSNTGTTSDASGRFGIMIKEKDTLILSALGYQSLEIAADELDQTISLKESLTQLEDVIIEKPKGTEIKSYGAIKSRKSSLYISCGLKPWKIGMIIPKDSAYHNTPFLSKLKLVTSSDIKDAKFEIQLYAGNDSLKQFPLHDDRIYGHAKKGRKITEVDLDSLNIRFPDTGLMIVYEFLIIDENKHTYTYTDSDGKKRKDGISYEPKIAVRDRQFRNSSLSRYSGGKWLSLENNFNKGNDYELAIELVMTN</sequence>
<reference evidence="2 3" key="1">
    <citation type="submission" date="2018-12" db="EMBL/GenBank/DDBJ databases">
        <title>Complete genome of Nonlabens sp. MJ115.</title>
        <authorList>
            <person name="Choi H.S."/>
            <person name="Jung J."/>
        </authorList>
    </citation>
    <scope>NUCLEOTIDE SEQUENCE [LARGE SCALE GENOMIC DNA]</scope>
    <source>
        <strain evidence="2 3">MJ115</strain>
    </source>
</reference>
<dbReference type="GO" id="GO:0004180">
    <property type="term" value="F:carboxypeptidase activity"/>
    <property type="evidence" value="ECO:0007669"/>
    <property type="project" value="UniProtKB-KW"/>
</dbReference>
<dbReference type="Pfam" id="PF13715">
    <property type="entry name" value="CarbopepD_reg_2"/>
    <property type="match status" value="1"/>
</dbReference>
<accession>A0A3S9MXC2</accession>
<dbReference type="AlphaFoldDB" id="A0A3S9MXC2"/>
<proteinExistence type="predicted"/>
<organism evidence="2 3">
    <name type="scientific">Nonlabens ponticola</name>
    <dbReference type="NCBI Taxonomy" id="2496866"/>
    <lineage>
        <taxon>Bacteria</taxon>
        <taxon>Pseudomonadati</taxon>
        <taxon>Bacteroidota</taxon>
        <taxon>Flavobacteriia</taxon>
        <taxon>Flavobacteriales</taxon>
        <taxon>Flavobacteriaceae</taxon>
        <taxon>Nonlabens</taxon>
    </lineage>
</organism>
<dbReference type="OrthoDB" id="1201225at2"/>
<evidence type="ECO:0000313" key="2">
    <source>
        <dbReference type="EMBL" id="AZQ43891.1"/>
    </source>
</evidence>
<dbReference type="KEGG" id="noj:EJ995_06475"/>
<dbReference type="RefSeq" id="WP_126446780.1">
    <property type="nucleotide sequence ID" value="NZ_CP034549.1"/>
</dbReference>
<keyword evidence="3" id="KW-1185">Reference proteome</keyword>
<keyword evidence="2" id="KW-0121">Carboxypeptidase</keyword>
<name>A0A3S9MXC2_9FLAO</name>
<protein>
    <submittedName>
        <fullName evidence="2">Carboxypeptidase-like regulatory domain-containing protein</fullName>
    </submittedName>
</protein>